<dbReference type="EMBL" id="QLLR01000001">
    <property type="protein sequence ID" value="RAJ37121.1"/>
    <property type="molecule type" value="Genomic_DNA"/>
</dbReference>
<dbReference type="OrthoDB" id="756507at2"/>
<evidence type="ECO:0008006" key="4">
    <source>
        <dbReference type="Google" id="ProtNLM"/>
    </source>
</evidence>
<dbReference type="AlphaFoldDB" id="A0A327T7Q5"/>
<feature type="signal peptide" evidence="1">
    <location>
        <begin position="1"/>
        <end position="20"/>
    </location>
</feature>
<evidence type="ECO:0000313" key="2">
    <source>
        <dbReference type="EMBL" id="RAJ37121.1"/>
    </source>
</evidence>
<protein>
    <recommendedName>
        <fullName evidence="4">Outer membrane protein beta-barrel domain-containing protein</fullName>
    </recommendedName>
</protein>
<comment type="caution">
    <text evidence="2">The sequence shown here is derived from an EMBL/GenBank/DDBJ whole genome shotgun (WGS) entry which is preliminary data.</text>
</comment>
<evidence type="ECO:0000256" key="1">
    <source>
        <dbReference type="SAM" id="SignalP"/>
    </source>
</evidence>
<proteinExistence type="predicted"/>
<keyword evidence="1" id="KW-0732">Signal</keyword>
<sequence>MKQGLLSLLLVSLFSLNASSQPNSTYSVGFNGFNYLQLPKIADQDPLKYITSKFNGGIFKIDDRQINYRLSGRFINQSIDFKSDCANCNLVNGKVTDYAVKLGFEKNLTYSSVQPYFAFDIGYRYNRFKGIRDFIGLQRTSILTDQMETIKNGLTIGPTLGLRISPVEQFSIFAEGSLELYLSHLRTQTVAQNTAASSTETSENKKEFLFSPVASLIRIHVNLYNYPFKGVFSIKVCNSLF</sequence>
<feature type="chain" id="PRO_5016350056" description="Outer membrane protein beta-barrel domain-containing protein" evidence="1">
    <location>
        <begin position="21"/>
        <end position="241"/>
    </location>
</feature>
<evidence type="ECO:0000313" key="3">
    <source>
        <dbReference type="Proteomes" id="UP000249754"/>
    </source>
</evidence>
<dbReference type="RefSeq" id="WP_111631866.1">
    <property type="nucleotide sequence ID" value="NZ_QLLR01000001.1"/>
</dbReference>
<name>A0A327T7Q5_9SPHI</name>
<dbReference type="Proteomes" id="UP000249754">
    <property type="component" value="Unassembled WGS sequence"/>
</dbReference>
<organism evidence="2 3">
    <name type="scientific">Pedobacter cryoconitis</name>
    <dbReference type="NCBI Taxonomy" id="188932"/>
    <lineage>
        <taxon>Bacteria</taxon>
        <taxon>Pseudomonadati</taxon>
        <taxon>Bacteroidota</taxon>
        <taxon>Sphingobacteriia</taxon>
        <taxon>Sphingobacteriales</taxon>
        <taxon>Sphingobacteriaceae</taxon>
        <taxon>Pedobacter</taxon>
    </lineage>
</organism>
<reference evidence="2 3" key="1">
    <citation type="submission" date="2018-06" db="EMBL/GenBank/DDBJ databases">
        <title>Genomic Encyclopedia of Archaeal and Bacterial Type Strains, Phase II (KMG-II): from individual species to whole genera.</title>
        <authorList>
            <person name="Goeker M."/>
        </authorList>
    </citation>
    <scope>NUCLEOTIDE SEQUENCE [LARGE SCALE GENOMIC DNA]</scope>
    <source>
        <strain evidence="2 3">DSM 14825</strain>
    </source>
</reference>
<accession>A0A327T7Q5</accession>
<gene>
    <name evidence="2" type="ORF">LY11_00196</name>
</gene>